<name>A0A6M5YJA4_9BACT</name>
<dbReference type="AlphaFoldDB" id="A0A6M5YJA4"/>
<dbReference type="PANTHER" id="PTHR33619">
    <property type="entry name" value="POLYSACCHARIDE EXPORT PROTEIN GFCE-RELATED"/>
    <property type="match status" value="1"/>
</dbReference>
<dbReference type="InterPro" id="IPR049712">
    <property type="entry name" value="Poly_export"/>
</dbReference>
<dbReference type="PROSITE" id="PS51257">
    <property type="entry name" value="PROKAR_LIPOPROTEIN"/>
    <property type="match status" value="1"/>
</dbReference>
<feature type="domain" description="Polysaccharide export protein N-terminal" evidence="2">
    <location>
        <begin position="173"/>
        <end position="224"/>
    </location>
</feature>
<dbReference type="EMBL" id="CP053452">
    <property type="protein sequence ID" value="QJW93356.1"/>
    <property type="molecule type" value="Genomic_DNA"/>
</dbReference>
<dbReference type="RefSeq" id="WP_171469560.1">
    <property type="nucleotide sequence ID" value="NZ_CP053452.2"/>
</dbReference>
<dbReference type="GO" id="GO:0015159">
    <property type="term" value="F:polysaccharide transmembrane transporter activity"/>
    <property type="evidence" value="ECO:0007669"/>
    <property type="project" value="InterPro"/>
</dbReference>
<sequence length="377" mass="40763">MVRLRIWNPTSLAVAVLAGLVGGVGGTGCHAFNNTKADRNCCRPPDFNCCNIPNTPVPKELNKVSLPPYIVETPDVLQIDAIRVIPLPPYRLEPLDVLYLSAENDFEQARIAGLYPVDPDGTINLGPRYGGSVRVADLTTDEAQRLVQDKVRQHAKNANVTVSLAQSRGVQQISGQHIVRPDGTVGLGGYGSVYVAGLSLAQVKQAIEAHLAKYLYKPEVSVDVYAYNSKFYYVITDFAGSGEQVQRLPHTGNETVLDAVSLIGGLSAVSSKHIWVARPAPTEAGADQILPVDWCGITRKGQVKTNYQIMPADRVYILSQPLTKFDTYMARVLSPVQRALGVTLLGTSVASQFRNLSNNNNNGSFNNGNVGLVVPIQ</sequence>
<dbReference type="Proteomes" id="UP000503447">
    <property type="component" value="Chromosome"/>
</dbReference>
<keyword evidence="1" id="KW-0732">Signal</keyword>
<proteinExistence type="predicted"/>
<dbReference type="PANTHER" id="PTHR33619:SF3">
    <property type="entry name" value="POLYSACCHARIDE EXPORT PROTEIN GFCE-RELATED"/>
    <property type="match status" value="1"/>
</dbReference>
<gene>
    <name evidence="3" type="ORF">FTUN_0862</name>
</gene>
<dbReference type="InterPro" id="IPR003715">
    <property type="entry name" value="Poly_export_N"/>
</dbReference>
<evidence type="ECO:0000313" key="3">
    <source>
        <dbReference type="EMBL" id="QJW93356.1"/>
    </source>
</evidence>
<evidence type="ECO:0000259" key="2">
    <source>
        <dbReference type="Pfam" id="PF02563"/>
    </source>
</evidence>
<dbReference type="Gene3D" id="3.30.1950.10">
    <property type="entry name" value="wza like domain"/>
    <property type="match status" value="2"/>
</dbReference>
<dbReference type="Gene3D" id="3.10.560.10">
    <property type="entry name" value="Outer membrane lipoprotein wza domain like"/>
    <property type="match status" value="1"/>
</dbReference>
<keyword evidence="4" id="KW-1185">Reference proteome</keyword>
<evidence type="ECO:0000313" key="4">
    <source>
        <dbReference type="Proteomes" id="UP000503447"/>
    </source>
</evidence>
<organism evidence="3 4">
    <name type="scientific">Frigoriglobus tundricola</name>
    <dbReference type="NCBI Taxonomy" id="2774151"/>
    <lineage>
        <taxon>Bacteria</taxon>
        <taxon>Pseudomonadati</taxon>
        <taxon>Planctomycetota</taxon>
        <taxon>Planctomycetia</taxon>
        <taxon>Gemmatales</taxon>
        <taxon>Gemmataceae</taxon>
        <taxon>Frigoriglobus</taxon>
    </lineage>
</organism>
<dbReference type="Pfam" id="PF02563">
    <property type="entry name" value="Poly_export"/>
    <property type="match status" value="2"/>
</dbReference>
<reference evidence="4" key="1">
    <citation type="submission" date="2020-05" db="EMBL/GenBank/DDBJ databases">
        <title>Frigoriglobus tundricola gen. nov., sp. nov., a psychrotolerant cellulolytic planctomycete of the family Gemmataceae with two divergent copies of 16S rRNA gene.</title>
        <authorList>
            <person name="Kulichevskaya I.S."/>
            <person name="Ivanova A.A."/>
            <person name="Naumoff D.G."/>
            <person name="Beletsky A.V."/>
            <person name="Rijpstra W.I.C."/>
            <person name="Sinninghe Damste J.S."/>
            <person name="Mardanov A.V."/>
            <person name="Ravin N.V."/>
            <person name="Dedysh S.N."/>
        </authorList>
    </citation>
    <scope>NUCLEOTIDE SEQUENCE [LARGE SCALE GENOMIC DNA]</scope>
    <source>
        <strain evidence="4">PL17</strain>
    </source>
</reference>
<accession>A0A6M5YJA4</accession>
<keyword evidence="3" id="KW-0449">Lipoprotein</keyword>
<feature type="domain" description="Polysaccharide export protein N-terminal" evidence="2">
    <location>
        <begin position="88"/>
        <end position="164"/>
    </location>
</feature>
<evidence type="ECO:0000256" key="1">
    <source>
        <dbReference type="ARBA" id="ARBA00022729"/>
    </source>
</evidence>
<dbReference type="KEGG" id="ftj:FTUN_0862"/>
<protein>
    <submittedName>
        <fullName evidence="3">Polysaccharide export lipoprotein Wza</fullName>
    </submittedName>
</protein>